<evidence type="ECO:0000313" key="9">
    <source>
        <dbReference type="Proteomes" id="UP001499988"/>
    </source>
</evidence>
<accession>A0ABP9EHC5</accession>
<keyword evidence="2" id="KW-1003">Cell membrane</keyword>
<feature type="transmembrane region" description="Helical" evidence="6">
    <location>
        <begin position="183"/>
        <end position="201"/>
    </location>
</feature>
<dbReference type="Pfam" id="PF00892">
    <property type="entry name" value="EamA"/>
    <property type="match status" value="2"/>
</dbReference>
<evidence type="ECO:0000313" key="8">
    <source>
        <dbReference type="EMBL" id="GAA4878837.1"/>
    </source>
</evidence>
<feature type="domain" description="EamA" evidence="7">
    <location>
        <begin position="3"/>
        <end position="136"/>
    </location>
</feature>
<sequence>MNAYLFPLIAVVAWAGNNLVGKSSVDVISPAAISFYRWALAALVLTPFVLPSVWRQRHLVLANLFKFSVLGMLGVVAFQSLAYVAAASTSATNMGLIGAIVPLLTLLMSLLIMREPPTLGALGGGLLAFVGLGLLLSGGNLANLTAQGLNVGDGLLLLGATAYALYGVLIRRWQLPFGLWQSLYVQILLGLLWLLPAVVLSDSMALSRQAIPMVLYAGIAASIIAPYCWMAGIQRLGASNNSIFMNLVPLLTATGAVILLGESLNKGHLLGGGLILTGVLLSQWVKKPLFQLQAEAT</sequence>
<dbReference type="InterPro" id="IPR000620">
    <property type="entry name" value="EamA_dom"/>
</dbReference>
<feature type="transmembrane region" description="Helical" evidence="6">
    <location>
        <begin position="119"/>
        <end position="142"/>
    </location>
</feature>
<comment type="subcellular location">
    <subcellularLocation>
        <location evidence="1">Cell membrane</location>
        <topology evidence="1">Multi-pass membrane protein</topology>
    </subcellularLocation>
</comment>
<feature type="transmembrane region" description="Helical" evidence="6">
    <location>
        <begin position="91"/>
        <end position="112"/>
    </location>
</feature>
<evidence type="ECO:0000256" key="2">
    <source>
        <dbReference type="ARBA" id="ARBA00022475"/>
    </source>
</evidence>
<name>A0ABP9EHC5_9GAMM</name>
<dbReference type="InterPro" id="IPR051258">
    <property type="entry name" value="Diverse_Substrate_Transporter"/>
</dbReference>
<dbReference type="InterPro" id="IPR037185">
    <property type="entry name" value="EmrE-like"/>
</dbReference>
<evidence type="ECO:0000256" key="1">
    <source>
        <dbReference type="ARBA" id="ARBA00004651"/>
    </source>
</evidence>
<protein>
    <submittedName>
        <fullName evidence="8">DMT family transporter</fullName>
    </submittedName>
</protein>
<proteinExistence type="predicted"/>
<dbReference type="EMBL" id="BAABJZ010000014">
    <property type="protein sequence ID" value="GAA4878837.1"/>
    <property type="molecule type" value="Genomic_DNA"/>
</dbReference>
<evidence type="ECO:0000256" key="5">
    <source>
        <dbReference type="ARBA" id="ARBA00023136"/>
    </source>
</evidence>
<feature type="domain" description="EamA" evidence="7">
    <location>
        <begin position="152"/>
        <end position="281"/>
    </location>
</feature>
<dbReference type="PANTHER" id="PTHR42920">
    <property type="entry name" value="OS03G0707200 PROTEIN-RELATED"/>
    <property type="match status" value="1"/>
</dbReference>
<reference evidence="9" key="1">
    <citation type="journal article" date="2019" name="Int. J. Syst. Evol. Microbiol.">
        <title>The Global Catalogue of Microorganisms (GCM) 10K type strain sequencing project: providing services to taxonomists for standard genome sequencing and annotation.</title>
        <authorList>
            <consortium name="The Broad Institute Genomics Platform"/>
            <consortium name="The Broad Institute Genome Sequencing Center for Infectious Disease"/>
            <person name="Wu L."/>
            <person name="Ma J."/>
        </authorList>
    </citation>
    <scope>NUCLEOTIDE SEQUENCE [LARGE SCALE GENOMIC DNA]</scope>
    <source>
        <strain evidence="9">JCM 18401</strain>
    </source>
</reference>
<comment type="caution">
    <text evidence="8">The sequence shown here is derived from an EMBL/GenBank/DDBJ whole genome shotgun (WGS) entry which is preliminary data.</text>
</comment>
<feature type="transmembrane region" description="Helical" evidence="6">
    <location>
        <begin position="243"/>
        <end position="261"/>
    </location>
</feature>
<keyword evidence="9" id="KW-1185">Reference proteome</keyword>
<dbReference type="Gene3D" id="1.10.3730.20">
    <property type="match status" value="1"/>
</dbReference>
<evidence type="ECO:0000259" key="7">
    <source>
        <dbReference type="Pfam" id="PF00892"/>
    </source>
</evidence>
<feature type="transmembrane region" description="Helical" evidence="6">
    <location>
        <begin position="154"/>
        <end position="171"/>
    </location>
</feature>
<dbReference type="RefSeq" id="WP_345334159.1">
    <property type="nucleotide sequence ID" value="NZ_BAABJZ010000014.1"/>
</dbReference>
<evidence type="ECO:0000256" key="3">
    <source>
        <dbReference type="ARBA" id="ARBA00022692"/>
    </source>
</evidence>
<dbReference type="Proteomes" id="UP001499988">
    <property type="component" value="Unassembled WGS sequence"/>
</dbReference>
<evidence type="ECO:0000256" key="6">
    <source>
        <dbReference type="SAM" id="Phobius"/>
    </source>
</evidence>
<feature type="transmembrane region" description="Helical" evidence="6">
    <location>
        <begin position="64"/>
        <end position="85"/>
    </location>
</feature>
<keyword evidence="5 6" id="KW-0472">Membrane</keyword>
<organism evidence="8 9">
    <name type="scientific">Ferrimonas pelagia</name>
    <dbReference type="NCBI Taxonomy" id="1177826"/>
    <lineage>
        <taxon>Bacteria</taxon>
        <taxon>Pseudomonadati</taxon>
        <taxon>Pseudomonadota</taxon>
        <taxon>Gammaproteobacteria</taxon>
        <taxon>Alteromonadales</taxon>
        <taxon>Ferrimonadaceae</taxon>
        <taxon>Ferrimonas</taxon>
    </lineage>
</organism>
<feature type="transmembrane region" description="Helical" evidence="6">
    <location>
        <begin position="31"/>
        <end position="52"/>
    </location>
</feature>
<evidence type="ECO:0000256" key="4">
    <source>
        <dbReference type="ARBA" id="ARBA00022989"/>
    </source>
</evidence>
<gene>
    <name evidence="8" type="ORF">GCM10023333_10710</name>
</gene>
<dbReference type="SUPFAM" id="SSF103481">
    <property type="entry name" value="Multidrug resistance efflux transporter EmrE"/>
    <property type="match status" value="2"/>
</dbReference>
<keyword evidence="3 6" id="KW-0812">Transmembrane</keyword>
<keyword evidence="4 6" id="KW-1133">Transmembrane helix</keyword>
<dbReference type="PANTHER" id="PTHR42920:SF11">
    <property type="entry name" value="INNER MEMBRANE PROTEIN YTFF"/>
    <property type="match status" value="1"/>
</dbReference>
<feature type="transmembrane region" description="Helical" evidence="6">
    <location>
        <begin position="213"/>
        <end position="231"/>
    </location>
</feature>